<dbReference type="EMBL" id="BTRK01000002">
    <property type="protein sequence ID" value="GMR36695.1"/>
    <property type="molecule type" value="Genomic_DNA"/>
</dbReference>
<feature type="transmembrane region" description="Helical" evidence="1">
    <location>
        <begin position="385"/>
        <end position="413"/>
    </location>
</feature>
<feature type="transmembrane region" description="Helical" evidence="1">
    <location>
        <begin position="113"/>
        <end position="137"/>
    </location>
</feature>
<dbReference type="PANTHER" id="PTHR22714">
    <property type="entry name" value="PROTEIN CBG02446-RELATED"/>
    <property type="match status" value="1"/>
</dbReference>
<accession>A0AAN5CAD8</accession>
<gene>
    <name evidence="2" type="ORF">PMAYCL1PPCAC_06890</name>
</gene>
<keyword evidence="1" id="KW-0472">Membrane</keyword>
<protein>
    <submittedName>
        <fullName evidence="2">Uncharacterized protein</fullName>
    </submittedName>
</protein>
<keyword evidence="1" id="KW-0812">Transmembrane</keyword>
<dbReference type="SUPFAM" id="SSF53850">
    <property type="entry name" value="Periplasmic binding protein-like II"/>
    <property type="match status" value="1"/>
</dbReference>
<dbReference type="AlphaFoldDB" id="A0AAN5CAD8"/>
<organism evidence="2 3">
    <name type="scientific">Pristionchus mayeri</name>
    <dbReference type="NCBI Taxonomy" id="1317129"/>
    <lineage>
        <taxon>Eukaryota</taxon>
        <taxon>Metazoa</taxon>
        <taxon>Ecdysozoa</taxon>
        <taxon>Nematoda</taxon>
        <taxon>Chromadorea</taxon>
        <taxon>Rhabditida</taxon>
        <taxon>Rhabditina</taxon>
        <taxon>Diplogasteromorpha</taxon>
        <taxon>Diplogasteroidea</taxon>
        <taxon>Neodiplogasteridae</taxon>
        <taxon>Pristionchus</taxon>
    </lineage>
</organism>
<evidence type="ECO:0000256" key="1">
    <source>
        <dbReference type="SAM" id="Phobius"/>
    </source>
</evidence>
<dbReference type="InterPro" id="IPR040128">
    <property type="entry name" value="T25E4.2-like"/>
</dbReference>
<dbReference type="Proteomes" id="UP001328107">
    <property type="component" value="Unassembled WGS sequence"/>
</dbReference>
<proteinExistence type="predicted"/>
<evidence type="ECO:0000313" key="2">
    <source>
        <dbReference type="EMBL" id="GMR36695.1"/>
    </source>
</evidence>
<sequence>DRIFRVGFVNENFPLLFTSHSGEQKGILNDIYTSFTRLNGFTLEWILLPDYGTQQWDGSYSGLLGDIREGIVDGSVERSYREDRIRNFATTESVLYQSDEYITRRDLVSKFSVSSLLVFSPFIIFLLSFAFASSFLVEQITHLIHLRLKSPSSSSSSFLSQLLTRNNPFVSIKKDSYILYRYVFSSILAGAYLRFIYNTAYTGSTVVSPSHERYLLDMVHDIRSFRSRLIIENPSFLSFEKTESLFGTPYLFPSNSVIPNEHAFIQHLCDNIDDYGKVNSFFLSTVDPQRKRREPCEISMVPTGNWQDSKLAIIRNSVDQAAPYTLLMKKKERSRKSLNFVILSLYNFEKLSTFHWRRYTNRNLFIPNTKSLFTFDVMKLSEISFVFYFLLIGYFISFVALSIEIGLMFANFISISKSLRLAKLT</sequence>
<name>A0AAN5CAD8_9BILA</name>
<keyword evidence="1" id="KW-1133">Transmembrane helix</keyword>
<keyword evidence="3" id="KW-1185">Reference proteome</keyword>
<dbReference type="PANTHER" id="PTHR22714:SF7">
    <property type="entry name" value="SOLUTE-BINDING PROTEIN FAMILY 3_N-TERMINAL DOMAIN-CONTAINING PROTEIN"/>
    <property type="match status" value="1"/>
</dbReference>
<comment type="caution">
    <text evidence="2">The sequence shown here is derived from an EMBL/GenBank/DDBJ whole genome shotgun (WGS) entry which is preliminary data.</text>
</comment>
<evidence type="ECO:0000313" key="3">
    <source>
        <dbReference type="Proteomes" id="UP001328107"/>
    </source>
</evidence>
<feature type="transmembrane region" description="Helical" evidence="1">
    <location>
        <begin position="178"/>
        <end position="197"/>
    </location>
</feature>
<reference evidence="3" key="1">
    <citation type="submission" date="2022-10" db="EMBL/GenBank/DDBJ databases">
        <title>Genome assembly of Pristionchus species.</title>
        <authorList>
            <person name="Yoshida K."/>
            <person name="Sommer R.J."/>
        </authorList>
    </citation>
    <scope>NUCLEOTIDE SEQUENCE [LARGE SCALE GENOMIC DNA]</scope>
    <source>
        <strain evidence="3">RS5460</strain>
    </source>
</reference>
<feature type="non-terminal residue" evidence="2">
    <location>
        <position position="1"/>
    </location>
</feature>
<feature type="non-terminal residue" evidence="2">
    <location>
        <position position="425"/>
    </location>
</feature>